<dbReference type="PROSITE" id="PS50011">
    <property type="entry name" value="PROTEIN_KINASE_DOM"/>
    <property type="match status" value="1"/>
</dbReference>
<reference evidence="10" key="1">
    <citation type="submission" date="2015-07" db="EMBL/GenBank/DDBJ databases">
        <title>Adaptation to a free-living lifestyle via gene acquisitions in the diplomonad Trepomonas sp. PC1.</title>
        <authorList>
            <person name="Xu F."/>
            <person name="Jerlstrom-Hultqvist J."/>
            <person name="Kolisko M."/>
            <person name="Simpson A.G.B."/>
            <person name="Roger A.J."/>
            <person name="Svard S.G."/>
            <person name="Andersson J.O."/>
        </authorList>
    </citation>
    <scope>NUCLEOTIDE SEQUENCE</scope>
    <source>
        <strain evidence="10">PC1</strain>
    </source>
</reference>
<dbReference type="PANTHER" id="PTHR44899:SF3">
    <property type="entry name" value="SERINE_THREONINE-PROTEIN KINASE NEK1"/>
    <property type="match status" value="1"/>
</dbReference>
<sequence>ISSITYKLQKFIGSGTYAQCWAAINVLTNEQVCLKIVEFYILDENQQKQVEQEACLHATLINESIVRFHECFYHLNEAEQKFFVIVMELGENSLDAYLSTPQSFSEIQLLSMFIDIAGAVQYLHNRHIIHRDISAKNLLIFHHKDRIQLKLCDFGVSALSNLASTQIGTPQTMAPEIFDGKYSEKVDIWATACVFYQLAFQEVLFKNFNFIALIQHLEQFKKPEFPESEFKSEFSNFLEALICQMMKKNPEERLNAAKVYLLLLDKAEYQKELQKEQYLFGEQVWVDYDGKFLMTNKPPALKKLTVQVSNQTPSEVRTEKSNKFGQSKRLNIEELKRQGVKKGGFEVQIFTGLEKEAEEKVNR</sequence>
<dbReference type="Pfam" id="PF00069">
    <property type="entry name" value="Pkinase"/>
    <property type="match status" value="1"/>
</dbReference>
<evidence type="ECO:0000256" key="1">
    <source>
        <dbReference type="ARBA" id="ARBA00012513"/>
    </source>
</evidence>
<keyword evidence="2" id="KW-0723">Serine/threonine-protein kinase</keyword>
<evidence type="ECO:0000256" key="8">
    <source>
        <dbReference type="ARBA" id="ARBA00048679"/>
    </source>
</evidence>
<keyword evidence="5 10" id="KW-0418">Kinase</keyword>
<evidence type="ECO:0000313" key="10">
    <source>
        <dbReference type="EMBL" id="JAP93255.1"/>
    </source>
</evidence>
<evidence type="ECO:0000256" key="3">
    <source>
        <dbReference type="ARBA" id="ARBA00022679"/>
    </source>
</evidence>
<dbReference type="InterPro" id="IPR011009">
    <property type="entry name" value="Kinase-like_dom_sf"/>
</dbReference>
<dbReference type="Gene3D" id="1.10.510.10">
    <property type="entry name" value="Transferase(Phosphotransferase) domain 1"/>
    <property type="match status" value="1"/>
</dbReference>
<evidence type="ECO:0000259" key="9">
    <source>
        <dbReference type="PROSITE" id="PS50011"/>
    </source>
</evidence>
<keyword evidence="4" id="KW-0547">Nucleotide-binding</keyword>
<accession>A0A146KC36</accession>
<dbReference type="SUPFAM" id="SSF56112">
    <property type="entry name" value="Protein kinase-like (PK-like)"/>
    <property type="match status" value="1"/>
</dbReference>
<evidence type="ECO:0000256" key="7">
    <source>
        <dbReference type="ARBA" id="ARBA00047899"/>
    </source>
</evidence>
<evidence type="ECO:0000256" key="5">
    <source>
        <dbReference type="ARBA" id="ARBA00022777"/>
    </source>
</evidence>
<feature type="domain" description="Protein kinase" evidence="9">
    <location>
        <begin position="6"/>
        <end position="263"/>
    </location>
</feature>
<proteinExistence type="predicted"/>
<dbReference type="GO" id="GO:0004674">
    <property type="term" value="F:protein serine/threonine kinase activity"/>
    <property type="evidence" value="ECO:0007669"/>
    <property type="project" value="UniProtKB-KW"/>
</dbReference>
<evidence type="ECO:0000256" key="2">
    <source>
        <dbReference type="ARBA" id="ARBA00022527"/>
    </source>
</evidence>
<evidence type="ECO:0000256" key="4">
    <source>
        <dbReference type="ARBA" id="ARBA00022741"/>
    </source>
</evidence>
<feature type="non-terminal residue" evidence="10">
    <location>
        <position position="363"/>
    </location>
</feature>
<dbReference type="EMBL" id="GDID01003351">
    <property type="protein sequence ID" value="JAP93255.1"/>
    <property type="molecule type" value="Transcribed_RNA"/>
</dbReference>
<dbReference type="InterPro" id="IPR051131">
    <property type="entry name" value="NEK_Ser/Thr_kinase_NIMA"/>
</dbReference>
<dbReference type="AlphaFoldDB" id="A0A146KC36"/>
<dbReference type="PROSITE" id="PS00109">
    <property type="entry name" value="PROTEIN_KINASE_TYR"/>
    <property type="match status" value="1"/>
</dbReference>
<dbReference type="GO" id="GO:0005524">
    <property type="term" value="F:ATP binding"/>
    <property type="evidence" value="ECO:0007669"/>
    <property type="project" value="UniProtKB-KW"/>
</dbReference>
<name>A0A146KC36_9EUKA</name>
<comment type="catalytic activity">
    <reaction evidence="8">
        <text>L-seryl-[protein] + ATP = O-phospho-L-seryl-[protein] + ADP + H(+)</text>
        <dbReference type="Rhea" id="RHEA:17989"/>
        <dbReference type="Rhea" id="RHEA-COMP:9863"/>
        <dbReference type="Rhea" id="RHEA-COMP:11604"/>
        <dbReference type="ChEBI" id="CHEBI:15378"/>
        <dbReference type="ChEBI" id="CHEBI:29999"/>
        <dbReference type="ChEBI" id="CHEBI:30616"/>
        <dbReference type="ChEBI" id="CHEBI:83421"/>
        <dbReference type="ChEBI" id="CHEBI:456216"/>
        <dbReference type="EC" id="2.7.11.1"/>
    </reaction>
</comment>
<keyword evidence="3" id="KW-0808">Transferase</keyword>
<feature type="non-terminal residue" evidence="10">
    <location>
        <position position="1"/>
    </location>
</feature>
<dbReference type="InterPro" id="IPR000719">
    <property type="entry name" value="Prot_kinase_dom"/>
</dbReference>
<dbReference type="PANTHER" id="PTHR44899">
    <property type="entry name" value="CAMK FAMILY PROTEIN KINASE"/>
    <property type="match status" value="1"/>
</dbReference>
<protein>
    <recommendedName>
        <fullName evidence="1">non-specific serine/threonine protein kinase</fullName>
        <ecNumber evidence="1">2.7.11.1</ecNumber>
    </recommendedName>
</protein>
<organism evidence="10">
    <name type="scientific">Trepomonas sp. PC1</name>
    <dbReference type="NCBI Taxonomy" id="1076344"/>
    <lineage>
        <taxon>Eukaryota</taxon>
        <taxon>Metamonada</taxon>
        <taxon>Diplomonadida</taxon>
        <taxon>Hexamitidae</taxon>
        <taxon>Hexamitinae</taxon>
        <taxon>Trepomonas</taxon>
    </lineage>
</organism>
<dbReference type="InterPro" id="IPR008266">
    <property type="entry name" value="Tyr_kinase_AS"/>
</dbReference>
<dbReference type="EC" id="2.7.11.1" evidence="1"/>
<gene>
    <name evidence="10" type="ORF">TPC1_14533</name>
</gene>
<comment type="catalytic activity">
    <reaction evidence="7">
        <text>L-threonyl-[protein] + ATP = O-phospho-L-threonyl-[protein] + ADP + H(+)</text>
        <dbReference type="Rhea" id="RHEA:46608"/>
        <dbReference type="Rhea" id="RHEA-COMP:11060"/>
        <dbReference type="Rhea" id="RHEA-COMP:11605"/>
        <dbReference type="ChEBI" id="CHEBI:15378"/>
        <dbReference type="ChEBI" id="CHEBI:30013"/>
        <dbReference type="ChEBI" id="CHEBI:30616"/>
        <dbReference type="ChEBI" id="CHEBI:61977"/>
        <dbReference type="ChEBI" id="CHEBI:456216"/>
        <dbReference type="EC" id="2.7.11.1"/>
    </reaction>
</comment>
<evidence type="ECO:0000256" key="6">
    <source>
        <dbReference type="ARBA" id="ARBA00022840"/>
    </source>
</evidence>
<keyword evidence="6" id="KW-0067">ATP-binding</keyword>